<dbReference type="PROSITE" id="PS51462">
    <property type="entry name" value="NUDIX"/>
    <property type="match status" value="1"/>
</dbReference>
<dbReference type="InterPro" id="IPR015797">
    <property type="entry name" value="NUDIX_hydrolase-like_dom_sf"/>
</dbReference>
<dbReference type="Proteomes" id="UP001589870">
    <property type="component" value="Unassembled WGS sequence"/>
</dbReference>
<keyword evidence="3" id="KW-1185">Reference proteome</keyword>
<evidence type="ECO:0000313" key="2">
    <source>
        <dbReference type="EMBL" id="MFC0863072.1"/>
    </source>
</evidence>
<organism evidence="2 3">
    <name type="scientific">Sphaerimonospora cavernae</name>
    <dbReference type="NCBI Taxonomy" id="1740611"/>
    <lineage>
        <taxon>Bacteria</taxon>
        <taxon>Bacillati</taxon>
        <taxon>Actinomycetota</taxon>
        <taxon>Actinomycetes</taxon>
        <taxon>Streptosporangiales</taxon>
        <taxon>Streptosporangiaceae</taxon>
        <taxon>Sphaerimonospora</taxon>
    </lineage>
</organism>
<dbReference type="Gene3D" id="3.90.79.10">
    <property type="entry name" value="Nucleoside Triphosphate Pyrophosphohydrolase"/>
    <property type="match status" value="1"/>
</dbReference>
<sequence>MPPIVKRNVRVILLDGEDLVLIKRTRPGRDPYWVTVGGGLEETDDSLEAALCREVFEELGGTITAPQLVFLITDSLDSGLGVQHIFAARLNSIDLATRTGTEFSKPERGGYEVVRVPLISEAVRAVALMPPELGEFIAANIDAITSVVDQEVRTA</sequence>
<dbReference type="EMBL" id="JBHMQT010000023">
    <property type="protein sequence ID" value="MFC0863072.1"/>
    <property type="molecule type" value="Genomic_DNA"/>
</dbReference>
<dbReference type="Pfam" id="PF00293">
    <property type="entry name" value="NUDIX"/>
    <property type="match status" value="1"/>
</dbReference>
<protein>
    <submittedName>
        <fullName evidence="2">NUDIX domain-containing protein</fullName>
    </submittedName>
</protein>
<evidence type="ECO:0000259" key="1">
    <source>
        <dbReference type="PROSITE" id="PS51462"/>
    </source>
</evidence>
<evidence type="ECO:0000313" key="3">
    <source>
        <dbReference type="Proteomes" id="UP001589870"/>
    </source>
</evidence>
<dbReference type="RefSeq" id="WP_394301246.1">
    <property type="nucleotide sequence ID" value="NZ_JBHMQT010000023.1"/>
</dbReference>
<comment type="caution">
    <text evidence="2">The sequence shown here is derived from an EMBL/GenBank/DDBJ whole genome shotgun (WGS) entry which is preliminary data.</text>
</comment>
<reference evidence="2 3" key="1">
    <citation type="submission" date="2024-09" db="EMBL/GenBank/DDBJ databases">
        <authorList>
            <person name="Sun Q."/>
            <person name="Mori K."/>
        </authorList>
    </citation>
    <scope>NUCLEOTIDE SEQUENCE [LARGE SCALE GENOMIC DNA]</scope>
    <source>
        <strain evidence="2 3">TBRC 1851</strain>
    </source>
</reference>
<dbReference type="CDD" id="cd04669">
    <property type="entry name" value="NUDIX_Hydrolase"/>
    <property type="match status" value="1"/>
</dbReference>
<dbReference type="SUPFAM" id="SSF55811">
    <property type="entry name" value="Nudix"/>
    <property type="match status" value="1"/>
</dbReference>
<feature type="domain" description="Nudix hydrolase" evidence="1">
    <location>
        <begin position="4"/>
        <end position="150"/>
    </location>
</feature>
<accession>A0ABV6U3Q2</accession>
<gene>
    <name evidence="2" type="ORF">ACFHYQ_12285</name>
</gene>
<dbReference type="InterPro" id="IPR000086">
    <property type="entry name" value="NUDIX_hydrolase_dom"/>
</dbReference>
<name>A0ABV6U3Q2_9ACTN</name>
<proteinExistence type="predicted"/>